<evidence type="ECO:0000256" key="1">
    <source>
        <dbReference type="PROSITE-ProRule" id="PRU00076"/>
    </source>
</evidence>
<dbReference type="CDD" id="cd00054">
    <property type="entry name" value="EGF_CA"/>
    <property type="match status" value="1"/>
</dbReference>
<dbReference type="SUPFAM" id="SSF57196">
    <property type="entry name" value="EGF/Laminin"/>
    <property type="match status" value="1"/>
</dbReference>
<evidence type="ECO:0000313" key="4">
    <source>
        <dbReference type="Ensembl" id="ENSHHUP00000004611.1"/>
    </source>
</evidence>
<dbReference type="STRING" id="62062.ENSHHUP00000004611"/>
<keyword evidence="1" id="KW-0245">EGF-like domain</keyword>
<name>A0A4W5JY16_9TELE</name>
<keyword evidence="5" id="KW-1185">Reference proteome</keyword>
<evidence type="ECO:0000313" key="5">
    <source>
        <dbReference type="Proteomes" id="UP000314982"/>
    </source>
</evidence>
<feature type="compositionally biased region" description="Basic and acidic residues" evidence="2">
    <location>
        <begin position="1"/>
        <end position="20"/>
    </location>
</feature>
<organism evidence="4 5">
    <name type="scientific">Hucho hucho</name>
    <name type="common">huchen</name>
    <dbReference type="NCBI Taxonomy" id="62062"/>
    <lineage>
        <taxon>Eukaryota</taxon>
        <taxon>Metazoa</taxon>
        <taxon>Chordata</taxon>
        <taxon>Craniata</taxon>
        <taxon>Vertebrata</taxon>
        <taxon>Euteleostomi</taxon>
        <taxon>Actinopterygii</taxon>
        <taxon>Neopterygii</taxon>
        <taxon>Teleostei</taxon>
        <taxon>Protacanthopterygii</taxon>
        <taxon>Salmoniformes</taxon>
        <taxon>Salmonidae</taxon>
        <taxon>Salmoninae</taxon>
        <taxon>Hucho</taxon>
    </lineage>
</organism>
<dbReference type="Proteomes" id="UP000314982">
    <property type="component" value="Unassembled WGS sequence"/>
</dbReference>
<protein>
    <recommendedName>
        <fullName evidence="3">EGF-like domain-containing protein</fullName>
    </recommendedName>
</protein>
<dbReference type="Gene3D" id="2.10.25.10">
    <property type="entry name" value="Laminin"/>
    <property type="match status" value="1"/>
</dbReference>
<evidence type="ECO:0000259" key="3">
    <source>
        <dbReference type="PROSITE" id="PS50026"/>
    </source>
</evidence>
<reference evidence="4" key="2">
    <citation type="submission" date="2025-08" db="UniProtKB">
        <authorList>
            <consortium name="Ensembl"/>
        </authorList>
    </citation>
    <scope>IDENTIFICATION</scope>
</reference>
<dbReference type="InterPro" id="IPR000742">
    <property type="entry name" value="EGF"/>
</dbReference>
<feature type="region of interest" description="Disordered" evidence="2">
    <location>
        <begin position="1"/>
        <end position="28"/>
    </location>
</feature>
<feature type="domain" description="EGF-like" evidence="3">
    <location>
        <begin position="42"/>
        <end position="79"/>
    </location>
</feature>
<dbReference type="GeneTree" id="ENSGT00940000181113"/>
<dbReference type="AlphaFoldDB" id="A0A4W5JY16"/>
<evidence type="ECO:0000256" key="2">
    <source>
        <dbReference type="SAM" id="MobiDB-lite"/>
    </source>
</evidence>
<reference evidence="5" key="1">
    <citation type="submission" date="2018-06" db="EMBL/GenBank/DDBJ databases">
        <title>Genome assembly of Danube salmon.</title>
        <authorList>
            <person name="Macqueen D.J."/>
            <person name="Gundappa M.K."/>
        </authorList>
    </citation>
    <scope>NUCLEOTIDE SEQUENCE [LARGE SCALE GENOMIC DNA]</scope>
</reference>
<accession>A0A4W5JY16</accession>
<dbReference type="Pfam" id="PF00008">
    <property type="entry name" value="EGF"/>
    <property type="match status" value="1"/>
</dbReference>
<proteinExistence type="predicted"/>
<dbReference type="PROSITE" id="PS50026">
    <property type="entry name" value="EGF_3"/>
    <property type="match status" value="1"/>
</dbReference>
<comment type="caution">
    <text evidence="1">Lacks conserved residue(s) required for the propagation of feature annotation.</text>
</comment>
<reference evidence="4" key="3">
    <citation type="submission" date="2025-09" db="UniProtKB">
        <authorList>
            <consortium name="Ensembl"/>
        </authorList>
    </citation>
    <scope>IDENTIFICATION</scope>
</reference>
<sequence>MRLPHTETHTQRHTDRDTHAHIHTQTHTQPLPLSLLSSIFVVVDLCNPNPCQQGVPCRSTEGGYVCACPEGYYGNERASTTRGSLSPSSET</sequence>
<dbReference type="Ensembl" id="ENSHHUT00000004769.1">
    <property type="protein sequence ID" value="ENSHHUP00000004611.1"/>
    <property type="gene ID" value="ENSHHUG00000002879.1"/>
</dbReference>